<dbReference type="Pfam" id="PF02786">
    <property type="entry name" value="CPSase_L_D2"/>
    <property type="match status" value="1"/>
</dbReference>
<evidence type="ECO:0000256" key="8">
    <source>
        <dbReference type="ARBA" id="ARBA00022723"/>
    </source>
</evidence>
<keyword evidence="8" id="KW-0479">Metal-binding</keyword>
<dbReference type="InterPro" id="IPR005481">
    <property type="entry name" value="BC-like_N"/>
</dbReference>
<evidence type="ECO:0000256" key="15">
    <source>
        <dbReference type="ARBA" id="ARBA00023267"/>
    </source>
</evidence>
<gene>
    <name evidence="22" type="primary">accC</name>
</gene>
<dbReference type="InterPro" id="IPR016185">
    <property type="entry name" value="PreATP-grasp_dom_sf"/>
</dbReference>
<dbReference type="InterPro" id="IPR051602">
    <property type="entry name" value="ACC_Biotin_Carboxylase"/>
</dbReference>
<dbReference type="Gene3D" id="3.40.50.20">
    <property type="match status" value="1"/>
</dbReference>
<keyword evidence="9 18" id="KW-0547">Nucleotide-binding</keyword>
<dbReference type="KEGG" id="wbr:accC"/>
<dbReference type="Gene3D" id="3.30.1490.20">
    <property type="entry name" value="ATP-grasp fold, A domain"/>
    <property type="match status" value="1"/>
</dbReference>
<dbReference type="EMBL" id="BA000021">
    <property type="protein sequence ID" value="BAC24749.1"/>
    <property type="molecule type" value="Genomic_DNA"/>
</dbReference>
<evidence type="ECO:0000313" key="22">
    <source>
        <dbReference type="EMBL" id="BAC24749.1"/>
    </source>
</evidence>
<dbReference type="UniPathway" id="UPA00655">
    <property type="reaction ID" value="UER00711"/>
</dbReference>
<dbReference type="PANTHER" id="PTHR48095">
    <property type="entry name" value="PYRUVATE CARBOXYLASE SUBUNIT A"/>
    <property type="match status" value="1"/>
</dbReference>
<dbReference type="FunFam" id="3.40.50.20:FF:000010">
    <property type="entry name" value="Propionyl-CoA carboxylase subunit alpha"/>
    <property type="match status" value="1"/>
</dbReference>
<dbReference type="InterPro" id="IPR005482">
    <property type="entry name" value="Biotin_COase_C"/>
</dbReference>
<dbReference type="Pfam" id="PF02785">
    <property type="entry name" value="Biotin_carb_C"/>
    <property type="match status" value="1"/>
</dbReference>
<name>Q8D1V3_WIGBR</name>
<dbReference type="eggNOG" id="COG0439">
    <property type="taxonomic scope" value="Bacteria"/>
</dbReference>
<dbReference type="SMART" id="SM00878">
    <property type="entry name" value="Biotin_carb_C"/>
    <property type="match status" value="1"/>
</dbReference>
<keyword evidence="12" id="KW-0460">Magnesium</keyword>
<evidence type="ECO:0000259" key="20">
    <source>
        <dbReference type="PROSITE" id="PS50975"/>
    </source>
</evidence>
<evidence type="ECO:0000256" key="2">
    <source>
        <dbReference type="ARBA" id="ARBA00004956"/>
    </source>
</evidence>
<dbReference type="InterPro" id="IPR011761">
    <property type="entry name" value="ATP-grasp"/>
</dbReference>
<dbReference type="HOGENOM" id="CLU_000395_3_2_6"/>
<keyword evidence="11 18" id="KW-0067">ATP-binding</keyword>
<comment type="function">
    <text evidence="1 19">This protein is a component of the acetyl coenzyme A carboxylase complex; first, biotin carboxylase catalyzes the carboxylation of the carrier protein and then the transcarboxylase transfers the carboxyl group to form malonyl-CoA.</text>
</comment>
<protein>
    <recommendedName>
        <fullName evidence="5 19">Biotin carboxylase</fullName>
        <ecNumber evidence="4 19">6.3.4.14</ecNumber>
    </recommendedName>
    <alternativeName>
        <fullName evidence="16 19">Acetyl-coenzyme A carboxylase biotin carboxylase subunit A</fullName>
    </alternativeName>
</protein>
<evidence type="ECO:0000259" key="21">
    <source>
        <dbReference type="PROSITE" id="PS50979"/>
    </source>
</evidence>
<dbReference type="InterPro" id="IPR013815">
    <property type="entry name" value="ATP_grasp_subdomain_1"/>
</dbReference>
<dbReference type="PROSITE" id="PS00867">
    <property type="entry name" value="CPSASE_2"/>
    <property type="match status" value="1"/>
</dbReference>
<dbReference type="Gene3D" id="3.30.470.20">
    <property type="entry name" value="ATP-grasp fold, B domain"/>
    <property type="match status" value="1"/>
</dbReference>
<dbReference type="SUPFAM" id="SSF56059">
    <property type="entry name" value="Glutathione synthetase ATP-binding domain-like"/>
    <property type="match status" value="1"/>
</dbReference>
<evidence type="ECO:0000256" key="6">
    <source>
        <dbReference type="ARBA" id="ARBA00022516"/>
    </source>
</evidence>
<sequence>MFNKVLIANRGEIALRVLRACKELNIKTVAVYSTSDRFLKHVLLADETICIGPANSLESYLNIPSIISAAEITGSDAIHPGYGFLSENYNFAEQVEKSGFIFIGPNSNTLKLMGDKISAISVMKKIGMPCLPTSFNISKNNIKKNTFIANKIGYPIVIKASKGGGGRAMKIVYKNSELEDSICISKSESKIAFNDDSLYFEKYIENAKHIEIQVLSDGHGNAEYLVERDCSIQRRYQKILEESPSVYLNKKIRNYLGKFCIKACLLINYKGVGTFEFLYKDKNFYFIEMNTRIQVEHPVTEMVTGIDIVKEQLKIAYGEKLNLKNKINFSGHAIECRINAEDPKTFLPNYGKISRFHAPGGLGVRWESHIYSGYNVPAFYDTLIGKLICFGENRKIAISKMKNALEEIIVDGIKTNINLHLKIINNKDFLDGDKININFLSNFNF</sequence>
<evidence type="ECO:0000256" key="5">
    <source>
        <dbReference type="ARBA" id="ARBA00017242"/>
    </source>
</evidence>
<keyword evidence="10 19" id="KW-0276">Fatty acid metabolism</keyword>
<dbReference type="AlphaFoldDB" id="Q8D1V3"/>
<dbReference type="STRING" id="36870.gene:10369117"/>
<dbReference type="GO" id="GO:0005524">
    <property type="term" value="F:ATP binding"/>
    <property type="evidence" value="ECO:0007669"/>
    <property type="project" value="UniProtKB-UniRule"/>
</dbReference>
<keyword evidence="14 19" id="KW-0275">Fatty acid biosynthesis</keyword>
<evidence type="ECO:0000256" key="10">
    <source>
        <dbReference type="ARBA" id="ARBA00022832"/>
    </source>
</evidence>
<keyword evidence="7 19" id="KW-0436">Ligase</keyword>
<reference evidence="22 23" key="1">
    <citation type="journal article" date="2002" name="Nat. Genet.">
        <title>Genome sequence of the endocellular obligate symbiont of tsetse flies, Wigglesworthia glossinidia.</title>
        <authorList>
            <person name="Akman L."/>
            <person name="Yamashita A."/>
            <person name="Watanabe H."/>
            <person name="Oshima K."/>
            <person name="Shiba T."/>
            <person name="Hattori M."/>
            <person name="Aksoy S."/>
        </authorList>
    </citation>
    <scope>NUCLEOTIDE SEQUENCE [LARGE SCALE GENOMIC DNA]</scope>
</reference>
<evidence type="ECO:0000256" key="19">
    <source>
        <dbReference type="RuleBase" id="RU365063"/>
    </source>
</evidence>
<dbReference type="SUPFAM" id="SSF51246">
    <property type="entry name" value="Rudiment single hybrid motif"/>
    <property type="match status" value="1"/>
</dbReference>
<evidence type="ECO:0000256" key="14">
    <source>
        <dbReference type="ARBA" id="ARBA00023160"/>
    </source>
</evidence>
<comment type="pathway">
    <text evidence="2 19">Lipid metabolism; malonyl-CoA biosynthesis; malonyl-CoA from acetyl-CoA: step 1/1.</text>
</comment>
<evidence type="ECO:0000256" key="16">
    <source>
        <dbReference type="ARBA" id="ARBA00033786"/>
    </source>
</evidence>
<evidence type="ECO:0000256" key="9">
    <source>
        <dbReference type="ARBA" id="ARBA00022741"/>
    </source>
</evidence>
<comment type="catalytic activity">
    <reaction evidence="17 19">
        <text>N(6)-biotinyl-L-lysyl-[protein] + hydrogencarbonate + ATP = N(6)-carboxybiotinyl-L-lysyl-[protein] + ADP + phosphate + H(+)</text>
        <dbReference type="Rhea" id="RHEA:13501"/>
        <dbReference type="Rhea" id="RHEA-COMP:10505"/>
        <dbReference type="Rhea" id="RHEA-COMP:10506"/>
        <dbReference type="ChEBI" id="CHEBI:15378"/>
        <dbReference type="ChEBI" id="CHEBI:17544"/>
        <dbReference type="ChEBI" id="CHEBI:30616"/>
        <dbReference type="ChEBI" id="CHEBI:43474"/>
        <dbReference type="ChEBI" id="CHEBI:83144"/>
        <dbReference type="ChEBI" id="CHEBI:83145"/>
        <dbReference type="ChEBI" id="CHEBI:456216"/>
        <dbReference type="EC" id="6.3.4.14"/>
    </reaction>
</comment>
<dbReference type="GO" id="GO:0006633">
    <property type="term" value="P:fatty acid biosynthetic process"/>
    <property type="evidence" value="ECO:0007669"/>
    <property type="project" value="UniProtKB-KW"/>
</dbReference>
<organism evidence="22 23">
    <name type="scientific">Wigglesworthia glossinidia brevipalpis</name>
    <dbReference type="NCBI Taxonomy" id="36870"/>
    <lineage>
        <taxon>Bacteria</taxon>
        <taxon>Pseudomonadati</taxon>
        <taxon>Pseudomonadota</taxon>
        <taxon>Gammaproteobacteria</taxon>
        <taxon>Enterobacterales</taxon>
        <taxon>Erwiniaceae</taxon>
        <taxon>Wigglesworthia</taxon>
    </lineage>
</organism>
<dbReference type="NCBIfam" id="NF006367">
    <property type="entry name" value="PRK08591.1"/>
    <property type="match status" value="1"/>
</dbReference>
<dbReference type="InterPro" id="IPR004549">
    <property type="entry name" value="Acetyl_CoA_COase_biotin_COase"/>
</dbReference>
<dbReference type="Proteomes" id="UP000000562">
    <property type="component" value="Chromosome"/>
</dbReference>
<dbReference type="InterPro" id="IPR011764">
    <property type="entry name" value="Biotin_carboxylation_dom"/>
</dbReference>
<dbReference type="GO" id="GO:2001295">
    <property type="term" value="P:malonyl-CoA biosynthetic process"/>
    <property type="evidence" value="ECO:0007669"/>
    <property type="project" value="UniProtKB-UniPathway"/>
</dbReference>
<dbReference type="PROSITE" id="PS50979">
    <property type="entry name" value="BC"/>
    <property type="match status" value="1"/>
</dbReference>
<dbReference type="InterPro" id="IPR005479">
    <property type="entry name" value="CPAse_ATP-bd"/>
</dbReference>
<dbReference type="PROSITE" id="PS50975">
    <property type="entry name" value="ATP_GRASP"/>
    <property type="match status" value="1"/>
</dbReference>
<dbReference type="PROSITE" id="PS00866">
    <property type="entry name" value="CPSASE_1"/>
    <property type="match status" value="1"/>
</dbReference>
<evidence type="ECO:0000313" key="23">
    <source>
        <dbReference type="Proteomes" id="UP000000562"/>
    </source>
</evidence>
<evidence type="ECO:0000256" key="4">
    <source>
        <dbReference type="ARBA" id="ARBA00013263"/>
    </source>
</evidence>
<evidence type="ECO:0000256" key="17">
    <source>
        <dbReference type="ARBA" id="ARBA00048600"/>
    </source>
</evidence>
<evidence type="ECO:0000256" key="13">
    <source>
        <dbReference type="ARBA" id="ARBA00023098"/>
    </source>
</evidence>
<evidence type="ECO:0000256" key="3">
    <source>
        <dbReference type="ARBA" id="ARBA00011750"/>
    </source>
</evidence>
<dbReference type="Pfam" id="PF00289">
    <property type="entry name" value="Biotin_carb_N"/>
    <property type="match status" value="1"/>
</dbReference>
<proteinExistence type="predicted"/>
<evidence type="ECO:0000256" key="11">
    <source>
        <dbReference type="ARBA" id="ARBA00022840"/>
    </source>
</evidence>
<dbReference type="PANTHER" id="PTHR48095:SF2">
    <property type="entry name" value="BIOTIN CARBOXYLASE, CHLOROPLASTIC"/>
    <property type="match status" value="1"/>
</dbReference>
<keyword evidence="13 19" id="KW-0443">Lipid metabolism</keyword>
<feature type="domain" description="ATP-grasp" evidence="20">
    <location>
        <begin position="120"/>
        <end position="317"/>
    </location>
</feature>
<evidence type="ECO:0000256" key="7">
    <source>
        <dbReference type="ARBA" id="ARBA00022598"/>
    </source>
</evidence>
<evidence type="ECO:0000256" key="1">
    <source>
        <dbReference type="ARBA" id="ARBA00003761"/>
    </source>
</evidence>
<evidence type="ECO:0000256" key="12">
    <source>
        <dbReference type="ARBA" id="ARBA00022842"/>
    </source>
</evidence>
<keyword evidence="15 19" id="KW-0092">Biotin</keyword>
<dbReference type="EC" id="6.3.4.14" evidence="4 19"/>
<dbReference type="GO" id="GO:0046872">
    <property type="term" value="F:metal ion binding"/>
    <property type="evidence" value="ECO:0007669"/>
    <property type="project" value="UniProtKB-KW"/>
</dbReference>
<dbReference type="SUPFAM" id="SSF52440">
    <property type="entry name" value="PreATP-grasp domain"/>
    <property type="match status" value="1"/>
</dbReference>
<dbReference type="OrthoDB" id="9763189at2"/>
<keyword evidence="6 19" id="KW-0444">Lipid biosynthesis</keyword>
<accession>Q8D1V3</accession>
<dbReference type="InterPro" id="IPR011054">
    <property type="entry name" value="Rudment_hybrid_motif"/>
</dbReference>
<dbReference type="NCBIfam" id="TIGR00514">
    <property type="entry name" value="accC"/>
    <property type="match status" value="1"/>
</dbReference>
<keyword evidence="23" id="KW-1185">Reference proteome</keyword>
<comment type="subunit">
    <text evidence="3 19">Acetyl-CoA carboxylase is a heterohexamer of biotin carboxyl carrier protein, biotin carboxylase and the two subunits of carboxyl transferase in a 2:2 complex.</text>
</comment>
<dbReference type="GO" id="GO:0004075">
    <property type="term" value="F:biotin carboxylase activity"/>
    <property type="evidence" value="ECO:0007669"/>
    <property type="project" value="UniProtKB-EC"/>
</dbReference>
<evidence type="ECO:0000256" key="18">
    <source>
        <dbReference type="PROSITE-ProRule" id="PRU00409"/>
    </source>
</evidence>
<feature type="domain" description="Biotin carboxylation" evidence="21">
    <location>
        <begin position="1"/>
        <end position="445"/>
    </location>
</feature>